<dbReference type="PANTHER" id="PTHR35870">
    <property type="entry name" value="PROTEIN, PUTATIVE (AFU_ORTHOLOGUE AFUA_5G03330)-RELATED"/>
    <property type="match status" value="1"/>
</dbReference>
<feature type="region of interest" description="Disordered" evidence="2">
    <location>
        <begin position="1"/>
        <end position="27"/>
    </location>
</feature>
<evidence type="ECO:0000256" key="1">
    <source>
        <dbReference type="ARBA" id="ARBA00023002"/>
    </source>
</evidence>
<dbReference type="STRING" id="39966.A0A369K9M8"/>
<evidence type="ECO:0000313" key="3">
    <source>
        <dbReference type="EMBL" id="RDB30618.1"/>
    </source>
</evidence>
<comment type="caution">
    <text evidence="3">The sequence shown here is derived from an EMBL/GenBank/DDBJ whole genome shotgun (WGS) entry which is preliminary data.</text>
</comment>
<evidence type="ECO:0000256" key="2">
    <source>
        <dbReference type="SAM" id="MobiDB-lite"/>
    </source>
</evidence>
<keyword evidence="4" id="KW-1185">Reference proteome</keyword>
<reference evidence="3" key="1">
    <citation type="submission" date="2018-04" db="EMBL/GenBank/DDBJ databases">
        <title>Whole genome sequencing of Hypsizygus marmoreus.</title>
        <authorList>
            <person name="Choi I.-G."/>
            <person name="Min B."/>
            <person name="Kim J.-G."/>
            <person name="Kim S."/>
            <person name="Oh Y.-L."/>
            <person name="Kong W.-S."/>
            <person name="Park H."/>
            <person name="Jeong J."/>
            <person name="Song E.-S."/>
        </authorList>
    </citation>
    <scope>NUCLEOTIDE SEQUENCE [LARGE SCALE GENOMIC DNA]</scope>
    <source>
        <strain evidence="3">51987-8</strain>
    </source>
</reference>
<dbReference type="EMBL" id="LUEZ02000004">
    <property type="protein sequence ID" value="RDB30618.1"/>
    <property type="molecule type" value="Genomic_DNA"/>
</dbReference>
<dbReference type="AlphaFoldDB" id="A0A369K9M8"/>
<protein>
    <submittedName>
        <fullName evidence="3">Questin oxidase</fullName>
    </submittedName>
</protein>
<dbReference type="InParanoid" id="A0A369K9M8"/>
<keyword evidence="1" id="KW-0560">Oxidoreductase</keyword>
<organism evidence="3 4">
    <name type="scientific">Hypsizygus marmoreus</name>
    <name type="common">White beech mushroom</name>
    <name type="synonym">Agaricus marmoreus</name>
    <dbReference type="NCBI Taxonomy" id="39966"/>
    <lineage>
        <taxon>Eukaryota</taxon>
        <taxon>Fungi</taxon>
        <taxon>Dikarya</taxon>
        <taxon>Basidiomycota</taxon>
        <taxon>Agaricomycotina</taxon>
        <taxon>Agaricomycetes</taxon>
        <taxon>Agaricomycetidae</taxon>
        <taxon>Agaricales</taxon>
        <taxon>Tricholomatineae</taxon>
        <taxon>Lyophyllaceae</taxon>
        <taxon>Hypsizygus</taxon>
    </lineage>
</organism>
<name>A0A369K9M8_HYPMA</name>
<dbReference type="OrthoDB" id="10004862at2759"/>
<gene>
    <name evidence="3" type="primary">gedK_2</name>
    <name evidence="3" type="ORF">Hypma_005872</name>
</gene>
<proteinExistence type="predicted"/>
<dbReference type="Proteomes" id="UP000076154">
    <property type="component" value="Unassembled WGS sequence"/>
</dbReference>
<dbReference type="Pfam" id="PF14027">
    <property type="entry name" value="Questin_oxidase"/>
    <property type="match status" value="1"/>
</dbReference>
<sequence length="496" mass="55405">MANTTKTTQDLFPAPDPLHSTTPASLPTPAVWPGISPDSTEALRHALQLNHEKWHVFFNEQGFHNHIAHYVLALWALGAPAEIIRAAYASLEGEQMSVIEPPGKITRENFGIHLGDHRYWKAYLAFFRNAMQTKGVSEMLEEYVFDIKANFDGGEKGQEMLNRFLDGLLHPIIHAGYGIELGIPGTVVEGLASAAAHKATASILIPPSLWSANIERNIESLTVQDAPLNNKNIHAFTVLARILKDTRFDDITLDDTEVGMYYTTLARWGNAIRDHADAWSYNASDPGEVARKIEELVWANTIIYGVAGWDKAKGELSADFFYMHLVTSSIFLPTVAAHLKPASQERLLRAYFVVCLAWWIMRGRPGFDIKGFFAQDTAYPLPQYSTPPVNTPSLLSSESPQAHTPNPWFHIIEHALTNPDDHLPKLQRALAHWGSVYGGRKAGETDFEGTELEGAESLDGSLFLRVAGLTKLRMVRLREEHVEGPRYWDRRGFYAA</sequence>
<dbReference type="PANTHER" id="PTHR35870:SF1">
    <property type="entry name" value="PROTEIN, PUTATIVE (AFU_ORTHOLOGUE AFUA_5G03330)-RELATED"/>
    <property type="match status" value="1"/>
</dbReference>
<evidence type="ECO:0000313" key="4">
    <source>
        <dbReference type="Proteomes" id="UP000076154"/>
    </source>
</evidence>
<accession>A0A369K9M8</accession>
<feature type="compositionally biased region" description="Polar residues" evidence="2">
    <location>
        <begin position="1"/>
        <end position="10"/>
    </location>
</feature>
<dbReference type="InterPro" id="IPR025337">
    <property type="entry name" value="Questin_oxidase-like"/>
</dbReference>
<dbReference type="GO" id="GO:0016491">
    <property type="term" value="F:oxidoreductase activity"/>
    <property type="evidence" value="ECO:0007669"/>
    <property type="project" value="UniProtKB-KW"/>
</dbReference>